<feature type="compositionally biased region" description="Low complexity" evidence="1">
    <location>
        <begin position="102"/>
        <end position="119"/>
    </location>
</feature>
<accession>A0ABV5QAE5</accession>
<sequence length="119" mass="12856">MYIPSSLKATTSFTHIMQTKMPGTGTGPITVTSLRRVNDDEASPYDLVADSLFHALSDQLYAAISSPDFADRLGERGLRVGPALDEGEPPEPPMGGRRRYLASANRTANRTATRSSRSS</sequence>
<proteinExistence type="predicted"/>
<reference evidence="2 3" key="1">
    <citation type="submission" date="2024-09" db="EMBL/GenBank/DDBJ databases">
        <authorList>
            <person name="Sun Q."/>
            <person name="Mori K."/>
        </authorList>
    </citation>
    <scope>NUCLEOTIDE SEQUENCE [LARGE SCALE GENOMIC DNA]</scope>
    <source>
        <strain evidence="2 3">JCM 3323</strain>
    </source>
</reference>
<dbReference type="EMBL" id="JBHMCE010000014">
    <property type="protein sequence ID" value="MFB9532455.1"/>
    <property type="molecule type" value="Genomic_DNA"/>
</dbReference>
<gene>
    <name evidence="2" type="ORF">ACFFRN_38105</name>
</gene>
<dbReference type="Proteomes" id="UP001589646">
    <property type="component" value="Unassembled WGS sequence"/>
</dbReference>
<evidence type="ECO:0000313" key="3">
    <source>
        <dbReference type="Proteomes" id="UP001589646"/>
    </source>
</evidence>
<protein>
    <submittedName>
        <fullName evidence="2">Uncharacterized protein</fullName>
    </submittedName>
</protein>
<organism evidence="2 3">
    <name type="scientific">Nonomuraea roseola</name>
    <dbReference type="NCBI Taxonomy" id="46179"/>
    <lineage>
        <taxon>Bacteria</taxon>
        <taxon>Bacillati</taxon>
        <taxon>Actinomycetota</taxon>
        <taxon>Actinomycetes</taxon>
        <taxon>Streptosporangiales</taxon>
        <taxon>Streptosporangiaceae</taxon>
        <taxon>Nonomuraea</taxon>
    </lineage>
</organism>
<evidence type="ECO:0000313" key="2">
    <source>
        <dbReference type="EMBL" id="MFB9532455.1"/>
    </source>
</evidence>
<dbReference type="RefSeq" id="WP_346117328.1">
    <property type="nucleotide sequence ID" value="NZ_BAAAXC010000005.1"/>
</dbReference>
<name>A0ABV5QAE5_9ACTN</name>
<keyword evidence="3" id="KW-1185">Reference proteome</keyword>
<comment type="caution">
    <text evidence="2">The sequence shown here is derived from an EMBL/GenBank/DDBJ whole genome shotgun (WGS) entry which is preliminary data.</text>
</comment>
<evidence type="ECO:0000256" key="1">
    <source>
        <dbReference type="SAM" id="MobiDB-lite"/>
    </source>
</evidence>
<feature type="region of interest" description="Disordered" evidence="1">
    <location>
        <begin position="80"/>
        <end position="119"/>
    </location>
</feature>